<dbReference type="Pfam" id="PF02687">
    <property type="entry name" value="FtsX"/>
    <property type="match status" value="2"/>
</dbReference>
<feature type="transmembrane region" description="Helical" evidence="6">
    <location>
        <begin position="53"/>
        <end position="81"/>
    </location>
</feature>
<dbReference type="InterPro" id="IPR003838">
    <property type="entry name" value="ABC3_permease_C"/>
</dbReference>
<keyword evidence="5 6" id="KW-0472">Membrane</keyword>
<dbReference type="RefSeq" id="WP_209550472.1">
    <property type="nucleotide sequence ID" value="NZ_QFAY01000001.1"/>
</dbReference>
<keyword evidence="9" id="KW-1185">Reference proteome</keyword>
<feature type="transmembrane region" description="Helical" evidence="6">
    <location>
        <begin position="254"/>
        <end position="276"/>
    </location>
</feature>
<feature type="transmembrane region" description="Helical" evidence="6">
    <location>
        <begin position="109"/>
        <end position="131"/>
    </location>
</feature>
<dbReference type="Proteomes" id="UP001519349">
    <property type="component" value="Unassembled WGS sequence"/>
</dbReference>
<feature type="transmembrane region" description="Helical" evidence="6">
    <location>
        <begin position="342"/>
        <end position="361"/>
    </location>
</feature>
<evidence type="ECO:0000256" key="3">
    <source>
        <dbReference type="ARBA" id="ARBA00022692"/>
    </source>
</evidence>
<organism evidence="8 9">
    <name type="scientific">Streptococcus panodentis</name>
    <dbReference type="NCBI Taxonomy" id="1581472"/>
    <lineage>
        <taxon>Bacteria</taxon>
        <taxon>Bacillati</taxon>
        <taxon>Bacillota</taxon>
        <taxon>Bacilli</taxon>
        <taxon>Lactobacillales</taxon>
        <taxon>Streptococcaceae</taxon>
        <taxon>Streptococcus</taxon>
    </lineage>
</organism>
<keyword evidence="4 6" id="KW-1133">Transmembrane helix</keyword>
<evidence type="ECO:0000256" key="5">
    <source>
        <dbReference type="ARBA" id="ARBA00023136"/>
    </source>
</evidence>
<sequence>MVISIKDVRKLLVVAVISFCAVLVSTLFANFYLDIQQLEVRELSAPALAYYDAQLLLAKFVSLISGGVLSLLALLMLFFYIKQFIDSHKEELGILKAFGYQNIQLAKHFWIFSFSVFIGSLLGFAASFVWMQDFYELRNQKSILPNIDIHFHGELFLGFVLLPTILFAIVAIGYAAVQLNRPSLYLLKRIEDSGAQPKRHRLQKERPFLKELSHANFYHRKMLIFFVLFSAFSFAAMMQLSFGMKDFIDGSIQMMMIGIGLALAASILLLSLGTLMQENKRALVLMKTFGYSQKECNHVILSKYRILAYIGFALGTLYQYMLMKLLLQFLAKDVAGVPDYTFNPKLCAFVFLLFVIFYESLVRYHIQNLHRLSLKEIMLAE</sequence>
<dbReference type="PANTHER" id="PTHR30287">
    <property type="entry name" value="MEMBRANE COMPONENT OF PREDICTED ABC SUPERFAMILY METABOLITE UPTAKE TRANSPORTER"/>
    <property type="match status" value="1"/>
</dbReference>
<evidence type="ECO:0000256" key="6">
    <source>
        <dbReference type="SAM" id="Phobius"/>
    </source>
</evidence>
<evidence type="ECO:0000313" key="8">
    <source>
        <dbReference type="EMBL" id="MBP2619779.1"/>
    </source>
</evidence>
<name>A0ABS5AT77_9STRE</name>
<feature type="transmembrane region" description="Helical" evidence="6">
    <location>
        <begin position="12"/>
        <end position="33"/>
    </location>
</feature>
<feature type="domain" description="ABC3 transporter permease C-terminal" evidence="7">
    <location>
        <begin position="255"/>
        <end position="357"/>
    </location>
</feature>
<comment type="caution">
    <text evidence="8">The sequence shown here is derived from an EMBL/GenBank/DDBJ whole genome shotgun (WGS) entry which is preliminary data.</text>
</comment>
<comment type="subcellular location">
    <subcellularLocation>
        <location evidence="1">Cell membrane</location>
        <topology evidence="1">Multi-pass membrane protein</topology>
    </subcellularLocation>
</comment>
<feature type="transmembrane region" description="Helical" evidence="6">
    <location>
        <begin position="222"/>
        <end position="242"/>
    </location>
</feature>
<evidence type="ECO:0000256" key="4">
    <source>
        <dbReference type="ARBA" id="ARBA00022989"/>
    </source>
</evidence>
<proteinExistence type="predicted"/>
<protein>
    <submittedName>
        <fullName evidence="8">ABC transporter permease</fullName>
    </submittedName>
</protein>
<feature type="domain" description="ABC3 transporter permease C-terminal" evidence="7">
    <location>
        <begin position="66"/>
        <end position="172"/>
    </location>
</feature>
<evidence type="ECO:0000256" key="1">
    <source>
        <dbReference type="ARBA" id="ARBA00004651"/>
    </source>
</evidence>
<feature type="transmembrane region" description="Helical" evidence="6">
    <location>
        <begin position="304"/>
        <end position="322"/>
    </location>
</feature>
<keyword evidence="2" id="KW-1003">Cell membrane</keyword>
<feature type="transmembrane region" description="Helical" evidence="6">
    <location>
        <begin position="155"/>
        <end position="177"/>
    </location>
</feature>
<keyword evidence="3 6" id="KW-0812">Transmembrane</keyword>
<reference evidence="8 9" key="1">
    <citation type="submission" date="2018-05" db="EMBL/GenBank/DDBJ databases">
        <title>Draft genome sequence of Streptococcus panodentis CCUG 70867T.</title>
        <authorList>
            <person name="Salva-Serra F."/>
            <person name="Mendez V."/>
            <person name="Jaen-Luchoro D."/>
            <person name="Gonzales-Siles L."/>
            <person name="Karlsson R."/>
            <person name="Engstrom-Jakobsson H."/>
            <person name="Busquets A."/>
            <person name="Gomila M."/>
            <person name="Pineiro-Iglesias B."/>
            <person name="Bennasar-Figueras A."/>
            <person name="Seeger M."/>
            <person name="Moore E."/>
        </authorList>
    </citation>
    <scope>NUCLEOTIDE SEQUENCE [LARGE SCALE GENOMIC DNA]</scope>
    <source>
        <strain evidence="8 9">CCUG 70867</strain>
    </source>
</reference>
<evidence type="ECO:0000259" key="7">
    <source>
        <dbReference type="Pfam" id="PF02687"/>
    </source>
</evidence>
<dbReference type="EMBL" id="QFAY01000001">
    <property type="protein sequence ID" value="MBP2619779.1"/>
    <property type="molecule type" value="Genomic_DNA"/>
</dbReference>
<accession>A0ABS5AT77</accession>
<gene>
    <name evidence="8" type="ORF">DHL47_00185</name>
</gene>
<evidence type="ECO:0000313" key="9">
    <source>
        <dbReference type="Proteomes" id="UP001519349"/>
    </source>
</evidence>
<dbReference type="InterPro" id="IPR038766">
    <property type="entry name" value="Membrane_comp_ABC_pdt"/>
</dbReference>
<evidence type="ECO:0000256" key="2">
    <source>
        <dbReference type="ARBA" id="ARBA00022475"/>
    </source>
</evidence>
<dbReference type="PANTHER" id="PTHR30287:SF2">
    <property type="entry name" value="BLL1001 PROTEIN"/>
    <property type="match status" value="1"/>
</dbReference>